<dbReference type="HOGENOM" id="CLU_030985_0_0_1"/>
<dbReference type="KEGG" id="act:ACLA_032590"/>
<keyword evidence="3" id="KW-1185">Reference proteome</keyword>
<dbReference type="PANTHER" id="PTHR37012:SF6">
    <property type="entry name" value="BZIP TRANSCRIPTION FACTOR"/>
    <property type="match status" value="1"/>
</dbReference>
<dbReference type="EMBL" id="DS027059">
    <property type="protein sequence ID" value="EAW08523.1"/>
    <property type="molecule type" value="Genomic_DNA"/>
</dbReference>
<dbReference type="InterPro" id="IPR021833">
    <property type="entry name" value="DUF3425"/>
</dbReference>
<dbReference type="GeneID" id="4701027"/>
<dbReference type="OMA" id="VYSKWRV"/>
<feature type="compositionally biased region" description="Polar residues" evidence="1">
    <location>
        <begin position="1"/>
        <end position="12"/>
    </location>
</feature>
<organism evidence="2 3">
    <name type="scientific">Aspergillus clavatus (strain ATCC 1007 / CBS 513.65 / DSM 816 / NCTC 3887 / NRRL 1 / QM 1276 / 107)</name>
    <dbReference type="NCBI Taxonomy" id="344612"/>
    <lineage>
        <taxon>Eukaryota</taxon>
        <taxon>Fungi</taxon>
        <taxon>Dikarya</taxon>
        <taxon>Ascomycota</taxon>
        <taxon>Pezizomycotina</taxon>
        <taxon>Eurotiomycetes</taxon>
        <taxon>Eurotiomycetidae</taxon>
        <taxon>Eurotiales</taxon>
        <taxon>Aspergillaceae</taxon>
        <taxon>Aspergillus</taxon>
        <taxon>Aspergillus subgen. Fumigati</taxon>
    </lineage>
</organism>
<reference evidence="2 3" key="1">
    <citation type="journal article" date="2008" name="PLoS Genet.">
        <title>Genomic islands in the pathogenic filamentous fungus Aspergillus fumigatus.</title>
        <authorList>
            <person name="Fedorova N.D."/>
            <person name="Khaldi N."/>
            <person name="Joardar V.S."/>
            <person name="Maiti R."/>
            <person name="Amedeo P."/>
            <person name="Anderson M.J."/>
            <person name="Crabtree J."/>
            <person name="Silva J.C."/>
            <person name="Badger J.H."/>
            <person name="Albarraq A."/>
            <person name="Angiuoli S."/>
            <person name="Bussey H."/>
            <person name="Bowyer P."/>
            <person name="Cotty P.J."/>
            <person name="Dyer P.S."/>
            <person name="Egan A."/>
            <person name="Galens K."/>
            <person name="Fraser-Liggett C.M."/>
            <person name="Haas B.J."/>
            <person name="Inman J.M."/>
            <person name="Kent R."/>
            <person name="Lemieux S."/>
            <person name="Malavazi I."/>
            <person name="Orvis J."/>
            <person name="Roemer T."/>
            <person name="Ronning C.M."/>
            <person name="Sundaram J.P."/>
            <person name="Sutton G."/>
            <person name="Turner G."/>
            <person name="Venter J.C."/>
            <person name="White O.R."/>
            <person name="Whitty B.R."/>
            <person name="Youngman P."/>
            <person name="Wolfe K.H."/>
            <person name="Goldman G.H."/>
            <person name="Wortman J.R."/>
            <person name="Jiang B."/>
            <person name="Denning D.W."/>
            <person name="Nierman W.C."/>
        </authorList>
    </citation>
    <scope>NUCLEOTIDE SEQUENCE [LARGE SCALE GENOMIC DNA]</scope>
    <source>
        <strain evidence="3">ATCC 1007 / CBS 513.65 / DSM 816 / NCTC 3887 / NRRL 1</strain>
    </source>
</reference>
<name>A1CSA2_ASPCL</name>
<proteinExistence type="predicted"/>
<dbReference type="eggNOG" id="ENOG502SMZA">
    <property type="taxonomic scope" value="Eukaryota"/>
</dbReference>
<evidence type="ECO:0008006" key="4">
    <source>
        <dbReference type="Google" id="ProtNLM"/>
    </source>
</evidence>
<dbReference type="Pfam" id="PF11905">
    <property type="entry name" value="DUF3425"/>
    <property type="match status" value="1"/>
</dbReference>
<dbReference type="Proteomes" id="UP000006701">
    <property type="component" value="Unassembled WGS sequence"/>
</dbReference>
<dbReference type="PANTHER" id="PTHR37012">
    <property type="entry name" value="B-ZIP TRANSCRIPTION FACTOR (EUROFUNG)-RELATED"/>
    <property type="match status" value="1"/>
</dbReference>
<dbReference type="VEuPathDB" id="FungiDB:ACLA_032590"/>
<feature type="region of interest" description="Disordered" evidence="1">
    <location>
        <begin position="1"/>
        <end position="31"/>
    </location>
</feature>
<dbReference type="CDD" id="cd14688">
    <property type="entry name" value="bZIP_YAP"/>
    <property type="match status" value="1"/>
</dbReference>
<evidence type="ECO:0000256" key="1">
    <source>
        <dbReference type="SAM" id="MobiDB-lite"/>
    </source>
</evidence>
<gene>
    <name evidence="2" type="ORF">ACLA_032590</name>
</gene>
<dbReference type="Gene3D" id="1.20.5.170">
    <property type="match status" value="1"/>
</dbReference>
<evidence type="ECO:0000313" key="3">
    <source>
        <dbReference type="Proteomes" id="UP000006701"/>
    </source>
</evidence>
<feature type="compositionally biased region" description="Basic and acidic residues" evidence="1">
    <location>
        <begin position="13"/>
        <end position="31"/>
    </location>
</feature>
<dbReference type="OrthoDB" id="4161589at2759"/>
<protein>
    <recommendedName>
        <fullName evidence="4">BZIP domain-containing protein</fullName>
    </recommendedName>
</protein>
<dbReference type="RefSeq" id="XP_001269949.1">
    <property type="nucleotide sequence ID" value="XM_001269948.1"/>
</dbReference>
<sequence>MVSNRHNASLTSSEKKRLRDRRAQKNLRDKRESRIKALEERVEYCEKHHAGVWMQKLLTTVESLHRENELLRARQERLRKMVMLWETDEVEPASTSLAVQQLRRSIDGGRGLLAADYFEPEKGLSFTPDVVLNNTPAGNPDQITGLTLKYAADRTSVIIPVNPLEDIRATVPNISSAIRLPGLPACSPVQALPSAVPARCLIPMNEYGNDPALMPASAPWLGRSDLIATCPPEPCPLDLLHGTRRNWLANEIHRAIRRRAIRDAECLAFGWLAYVYSKWRVSPNSTTFARLAPFQQPVMTQIQQSHPTALDIIIWPQLRANIIRNWTNYDFVELTGYLGACTKVRWPWGKDMLERDANDNLQMRREFFDVFTCESGWGLTSEFIDRYPELMEGIDIEALRFRMILPNEPE</sequence>
<dbReference type="AlphaFoldDB" id="A1CSA2"/>
<accession>A1CSA2</accession>
<evidence type="ECO:0000313" key="2">
    <source>
        <dbReference type="EMBL" id="EAW08523.1"/>
    </source>
</evidence>